<gene>
    <name evidence="1" type="ORF">CU100_23760</name>
</gene>
<name>A0A2P7ALK9_9HYPH</name>
<protein>
    <submittedName>
        <fullName evidence="1">Membrane-anchored protein</fullName>
    </submittedName>
</protein>
<dbReference type="EMBL" id="PGGN01000006">
    <property type="protein sequence ID" value="PSH55104.1"/>
    <property type="molecule type" value="Genomic_DNA"/>
</dbReference>
<evidence type="ECO:0000313" key="1">
    <source>
        <dbReference type="EMBL" id="PSH55104.1"/>
    </source>
</evidence>
<dbReference type="OrthoDB" id="7769278at2"/>
<dbReference type="RefSeq" id="WP_106719110.1">
    <property type="nucleotide sequence ID" value="NZ_JACHXT010000002.1"/>
</dbReference>
<comment type="caution">
    <text evidence="1">The sequence shown here is derived from an EMBL/GenBank/DDBJ whole genome shotgun (WGS) entry which is preliminary data.</text>
</comment>
<reference evidence="2" key="1">
    <citation type="submission" date="2017-11" db="EMBL/GenBank/DDBJ databases">
        <authorList>
            <person name="Kuznetsova I."/>
            <person name="Sazanova A."/>
            <person name="Chirak E."/>
            <person name="Safronova V."/>
            <person name="Willems A."/>
        </authorList>
    </citation>
    <scope>NUCLEOTIDE SEQUENCE [LARGE SCALE GENOMIC DNA]</scope>
    <source>
        <strain evidence="2">PEPV15</strain>
    </source>
</reference>
<dbReference type="Proteomes" id="UP000241158">
    <property type="component" value="Unassembled WGS sequence"/>
</dbReference>
<dbReference type="AlphaFoldDB" id="A0A2P7ALK9"/>
<evidence type="ECO:0000313" key="2">
    <source>
        <dbReference type="Proteomes" id="UP000241158"/>
    </source>
</evidence>
<accession>A0A2P7ALK9</accession>
<organism evidence="1 2">
    <name type="scientific">Phyllobacterium endophyticum</name>
    <dbReference type="NCBI Taxonomy" id="1149773"/>
    <lineage>
        <taxon>Bacteria</taxon>
        <taxon>Pseudomonadati</taxon>
        <taxon>Pseudomonadota</taxon>
        <taxon>Alphaproteobacteria</taxon>
        <taxon>Hyphomicrobiales</taxon>
        <taxon>Phyllobacteriaceae</taxon>
        <taxon>Phyllobacterium</taxon>
    </lineage>
</organism>
<keyword evidence="2" id="KW-1185">Reference proteome</keyword>
<sequence length="259" mass="28778">MRLPRFEILTRIRRSVIYRILRPRAPSHPVGFTGPVVVLGSAPISTVPAGFNADFHVITVNGSQGVLDAWGIYVPDATFMQFNQVEGQTTNALHVRKVLNGKRTRLLYVVRWPKSLEQLKQGIAAFNYGYDDLKLINRFKRMAMYEAVMGGLNVEIDDNMKFSNGITAVFYAILSGARAVIISGINPDSSGHIYNDANLKRLHAGTDKQILQALIDRGYPLYTADDEVAKISGIPLWTHETFHKFSASVATTTRGATLR</sequence>
<proteinExistence type="predicted"/>